<feature type="domain" description="Ancillary SecYEG translocon subunit/Cell division coordinator CpoB TPR" evidence="10">
    <location>
        <begin position="19"/>
        <end position="193"/>
    </location>
</feature>
<evidence type="ECO:0000259" key="10">
    <source>
        <dbReference type="Pfam" id="PF09976"/>
    </source>
</evidence>
<dbReference type="Pfam" id="PF09976">
    <property type="entry name" value="TPR_21"/>
    <property type="match status" value="1"/>
</dbReference>
<dbReference type="InterPro" id="IPR018704">
    <property type="entry name" value="SecYEG/CpoB_TPR"/>
</dbReference>
<reference evidence="12" key="1">
    <citation type="submission" date="2015-11" db="EMBL/GenBank/DDBJ databases">
        <authorList>
            <person name="Seth-Smith H.M.B."/>
        </authorList>
    </citation>
    <scope>NUCLEOTIDE SEQUENCE [LARGE SCALE GENOMIC DNA]</scope>
    <source>
        <strain evidence="12">2013Ark11</strain>
    </source>
</reference>
<proteinExistence type="inferred from homology"/>
<dbReference type="PANTHER" id="PTHR38035:SF1">
    <property type="entry name" value="ANCILLARY SECYEG TRANSLOCON SUBUNIT"/>
    <property type="match status" value="1"/>
</dbReference>
<evidence type="ECO:0000256" key="6">
    <source>
        <dbReference type="ARBA" id="ARBA00023186"/>
    </source>
</evidence>
<accession>A0A0S4M6J3</accession>
<dbReference type="AlphaFoldDB" id="A0A0S4M6J3"/>
<keyword evidence="4 9" id="KW-1133">Transmembrane helix</keyword>
<evidence type="ECO:0000313" key="11">
    <source>
        <dbReference type="EMBL" id="CUT17768.1"/>
    </source>
</evidence>
<keyword evidence="3 9" id="KW-0812">Transmembrane</keyword>
<keyword evidence="12" id="KW-1185">Reference proteome</keyword>
<keyword evidence="5 9" id="KW-0472">Membrane</keyword>
<evidence type="ECO:0000313" key="12">
    <source>
        <dbReference type="Proteomes" id="UP000198651"/>
    </source>
</evidence>
<evidence type="ECO:0000256" key="5">
    <source>
        <dbReference type="ARBA" id="ARBA00023136"/>
    </source>
</evidence>
<evidence type="ECO:0000256" key="1">
    <source>
        <dbReference type="ARBA" id="ARBA00004401"/>
    </source>
</evidence>
<keyword evidence="2" id="KW-1003">Cell membrane</keyword>
<dbReference type="Proteomes" id="UP000198651">
    <property type="component" value="Chromosome I"/>
</dbReference>
<keyword evidence="6" id="KW-0143">Chaperone</keyword>
<evidence type="ECO:0000256" key="2">
    <source>
        <dbReference type="ARBA" id="ARBA00022475"/>
    </source>
</evidence>
<evidence type="ECO:0000256" key="7">
    <source>
        <dbReference type="ARBA" id="ARBA00024197"/>
    </source>
</evidence>
<protein>
    <recommendedName>
        <fullName evidence="8">Ancillary SecYEG translocon subunit</fullName>
    </recommendedName>
</protein>
<dbReference type="SUPFAM" id="SSF48452">
    <property type="entry name" value="TPR-like"/>
    <property type="match status" value="1"/>
</dbReference>
<dbReference type="EMBL" id="LN906597">
    <property type="protein sequence ID" value="CUT17768.1"/>
    <property type="molecule type" value="Genomic_DNA"/>
</dbReference>
<comment type="subcellular location">
    <subcellularLocation>
        <location evidence="1">Cell membrane</location>
        <topology evidence="1">Single-pass type II membrane protein</topology>
    </subcellularLocation>
</comment>
<dbReference type="GO" id="GO:0044877">
    <property type="term" value="F:protein-containing complex binding"/>
    <property type="evidence" value="ECO:0007669"/>
    <property type="project" value="InterPro"/>
</dbReference>
<dbReference type="InterPro" id="IPR026039">
    <property type="entry name" value="YfgM"/>
</dbReference>
<dbReference type="STRING" id="1561003.Ark11_0948"/>
<name>A0A0S4M6J3_9BURK</name>
<dbReference type="Gene3D" id="1.25.40.10">
    <property type="entry name" value="Tetratricopeptide repeat domain"/>
    <property type="match status" value="1"/>
</dbReference>
<dbReference type="GO" id="GO:0005886">
    <property type="term" value="C:plasma membrane"/>
    <property type="evidence" value="ECO:0007669"/>
    <property type="project" value="UniProtKB-SubCell"/>
</dbReference>
<comment type="similarity">
    <text evidence="7">Belongs to the YfgM family.</text>
</comment>
<gene>
    <name evidence="11" type="ORF">Ark11_0948</name>
</gene>
<dbReference type="OrthoDB" id="8521102at2"/>
<evidence type="ECO:0000256" key="8">
    <source>
        <dbReference type="ARBA" id="ARBA00024235"/>
    </source>
</evidence>
<dbReference type="InterPro" id="IPR011990">
    <property type="entry name" value="TPR-like_helical_dom_sf"/>
</dbReference>
<dbReference type="RefSeq" id="WP_092343053.1">
    <property type="nucleotide sequence ID" value="NZ_FLSL01000105.1"/>
</dbReference>
<evidence type="ECO:0000256" key="4">
    <source>
        <dbReference type="ARBA" id="ARBA00022989"/>
    </source>
</evidence>
<dbReference type="PANTHER" id="PTHR38035">
    <property type="entry name" value="UPF0070 PROTEIN YFGM"/>
    <property type="match status" value="1"/>
</dbReference>
<evidence type="ECO:0000256" key="3">
    <source>
        <dbReference type="ARBA" id="ARBA00022692"/>
    </source>
</evidence>
<sequence length="227" mass="25968">MNLYSQEEQEQIEVLRDLFRKYLPMMLTLLLVAVVGFSGHSFWSWYRNKENAQALSYYSLFQVGINAEDFGKSQQALRHLQLNFPLSPYSYLASLAFSAFAVKEKKTDDALSVLTWMIDKGDQPWATLAIVRAVPIAIDARKYDMAKEFLSSPSLTSFKPIILMEQGDLEIVQGRYADAISLYRSASEIMSERAQLDNKSWGVHDSELQKNFKSLIDERIRCAEVLS</sequence>
<feature type="transmembrane region" description="Helical" evidence="9">
    <location>
        <begin position="26"/>
        <end position="46"/>
    </location>
</feature>
<organism evidence="11 12">
    <name type="scientific">Candidatus Ichthyocystis hellenicum</name>
    <dbReference type="NCBI Taxonomy" id="1561003"/>
    <lineage>
        <taxon>Bacteria</taxon>
        <taxon>Pseudomonadati</taxon>
        <taxon>Pseudomonadota</taxon>
        <taxon>Betaproteobacteria</taxon>
        <taxon>Burkholderiales</taxon>
        <taxon>Candidatus Ichthyocystis</taxon>
    </lineage>
</organism>
<evidence type="ECO:0000256" key="9">
    <source>
        <dbReference type="SAM" id="Phobius"/>
    </source>
</evidence>